<dbReference type="EMBL" id="KZ308328">
    <property type="protein sequence ID" value="KAG8227600.1"/>
    <property type="molecule type" value="Genomic_DNA"/>
</dbReference>
<proteinExistence type="predicted"/>
<comment type="caution">
    <text evidence="1">The sequence shown here is derived from an EMBL/GenBank/DDBJ whole genome shotgun (WGS) entry which is preliminary data.</text>
</comment>
<sequence length="80" mass="8737">MVDMPSTRESLTAISLATQHFTDPAVSAAVALKATFTRSNSSFQSGDHHSSIFIHNLSCSSCYQYKSSCVPLEEHNCIKI</sequence>
<reference evidence="1" key="2">
    <citation type="submission" date="2017-10" db="EMBL/GenBank/DDBJ databases">
        <title>Ladona fulva Genome sequencing and assembly.</title>
        <authorList>
            <person name="Murali S."/>
            <person name="Richards S."/>
            <person name="Bandaranaike D."/>
            <person name="Bellair M."/>
            <person name="Blankenburg K."/>
            <person name="Chao H."/>
            <person name="Dinh H."/>
            <person name="Doddapaneni H."/>
            <person name="Dugan-Rocha S."/>
            <person name="Elkadiri S."/>
            <person name="Gnanaolivu R."/>
            <person name="Hernandez B."/>
            <person name="Skinner E."/>
            <person name="Javaid M."/>
            <person name="Lee S."/>
            <person name="Li M."/>
            <person name="Ming W."/>
            <person name="Munidasa M."/>
            <person name="Muniz J."/>
            <person name="Nguyen L."/>
            <person name="Hughes D."/>
            <person name="Osuji N."/>
            <person name="Pu L.-L."/>
            <person name="Puazo M."/>
            <person name="Qu C."/>
            <person name="Quiroz J."/>
            <person name="Raj R."/>
            <person name="Weissenberger G."/>
            <person name="Xin Y."/>
            <person name="Zou X."/>
            <person name="Han Y."/>
            <person name="Worley K."/>
            <person name="Muzny D."/>
            <person name="Gibbs R."/>
        </authorList>
    </citation>
    <scope>NUCLEOTIDE SEQUENCE</scope>
    <source>
        <strain evidence="1">Sampled in the wild</strain>
    </source>
</reference>
<keyword evidence="2" id="KW-1185">Reference proteome</keyword>
<name>A0A8K0NX04_LADFU</name>
<reference evidence="1" key="1">
    <citation type="submission" date="2013-04" db="EMBL/GenBank/DDBJ databases">
        <authorList>
            <person name="Qu J."/>
            <person name="Murali S.C."/>
            <person name="Bandaranaike D."/>
            <person name="Bellair M."/>
            <person name="Blankenburg K."/>
            <person name="Chao H."/>
            <person name="Dinh H."/>
            <person name="Doddapaneni H."/>
            <person name="Downs B."/>
            <person name="Dugan-Rocha S."/>
            <person name="Elkadiri S."/>
            <person name="Gnanaolivu R.D."/>
            <person name="Hernandez B."/>
            <person name="Javaid M."/>
            <person name="Jayaseelan J.C."/>
            <person name="Lee S."/>
            <person name="Li M."/>
            <person name="Ming W."/>
            <person name="Munidasa M."/>
            <person name="Muniz J."/>
            <person name="Nguyen L."/>
            <person name="Ongeri F."/>
            <person name="Osuji N."/>
            <person name="Pu L.-L."/>
            <person name="Puazo M."/>
            <person name="Qu C."/>
            <person name="Quiroz J."/>
            <person name="Raj R."/>
            <person name="Weissenberger G."/>
            <person name="Xin Y."/>
            <person name="Zou X."/>
            <person name="Han Y."/>
            <person name="Richards S."/>
            <person name="Worley K."/>
            <person name="Muzny D."/>
            <person name="Gibbs R."/>
        </authorList>
    </citation>
    <scope>NUCLEOTIDE SEQUENCE</scope>
    <source>
        <strain evidence="1">Sampled in the wild</strain>
    </source>
</reference>
<evidence type="ECO:0000313" key="2">
    <source>
        <dbReference type="Proteomes" id="UP000792457"/>
    </source>
</evidence>
<gene>
    <name evidence="1" type="ORF">J437_LFUL008436</name>
</gene>
<protein>
    <submittedName>
        <fullName evidence="1">Uncharacterized protein</fullName>
    </submittedName>
</protein>
<dbReference type="AlphaFoldDB" id="A0A8K0NX04"/>
<accession>A0A8K0NX04</accession>
<dbReference type="Proteomes" id="UP000792457">
    <property type="component" value="Unassembled WGS sequence"/>
</dbReference>
<organism evidence="1 2">
    <name type="scientific">Ladona fulva</name>
    <name type="common">Scarce chaser dragonfly</name>
    <name type="synonym">Libellula fulva</name>
    <dbReference type="NCBI Taxonomy" id="123851"/>
    <lineage>
        <taxon>Eukaryota</taxon>
        <taxon>Metazoa</taxon>
        <taxon>Ecdysozoa</taxon>
        <taxon>Arthropoda</taxon>
        <taxon>Hexapoda</taxon>
        <taxon>Insecta</taxon>
        <taxon>Pterygota</taxon>
        <taxon>Palaeoptera</taxon>
        <taxon>Odonata</taxon>
        <taxon>Epiprocta</taxon>
        <taxon>Anisoptera</taxon>
        <taxon>Libelluloidea</taxon>
        <taxon>Libellulidae</taxon>
        <taxon>Ladona</taxon>
    </lineage>
</organism>
<evidence type="ECO:0000313" key="1">
    <source>
        <dbReference type="EMBL" id="KAG8227600.1"/>
    </source>
</evidence>